<reference evidence="2" key="1">
    <citation type="submission" date="2021-02" db="EMBL/GenBank/DDBJ databases">
        <authorList>
            <person name="Nowell W R."/>
        </authorList>
    </citation>
    <scope>NUCLEOTIDE SEQUENCE</scope>
</reference>
<dbReference type="AlphaFoldDB" id="A0A813QMU3"/>
<sequence length="150" mass="17254">MEKVSKHQIDFKTTDKDIKSDSAVYYKWLPYFKDNENQINSTVLPLNQEINSKKEDVSFTPVISTNEPTISDFVNESEEKSPKQNENEEPEKKKDVPFIPVISVNDPTITDFVAESKKKPPKKNENEEASKKKEGKRNGKESDNESDKED</sequence>
<proteinExistence type="predicted"/>
<feature type="compositionally biased region" description="Basic and acidic residues" evidence="1">
    <location>
        <begin position="114"/>
        <end position="150"/>
    </location>
</feature>
<organism evidence="2 6">
    <name type="scientific">Didymodactylos carnosus</name>
    <dbReference type="NCBI Taxonomy" id="1234261"/>
    <lineage>
        <taxon>Eukaryota</taxon>
        <taxon>Metazoa</taxon>
        <taxon>Spiralia</taxon>
        <taxon>Gnathifera</taxon>
        <taxon>Rotifera</taxon>
        <taxon>Eurotatoria</taxon>
        <taxon>Bdelloidea</taxon>
        <taxon>Philodinida</taxon>
        <taxon>Philodinidae</taxon>
        <taxon>Didymodactylos</taxon>
    </lineage>
</organism>
<evidence type="ECO:0000256" key="1">
    <source>
        <dbReference type="SAM" id="MobiDB-lite"/>
    </source>
</evidence>
<gene>
    <name evidence="2" type="ORF">GPM918_LOCUS1825</name>
    <name evidence="3" type="ORF">OVA965_LOCUS14937</name>
    <name evidence="4" type="ORF">SRO942_LOCUS1825</name>
    <name evidence="5" type="ORF">TMI583_LOCUS14942</name>
</gene>
<dbReference type="EMBL" id="CAJNOQ010000184">
    <property type="protein sequence ID" value="CAF0769120.1"/>
    <property type="molecule type" value="Genomic_DNA"/>
</dbReference>
<feature type="compositionally biased region" description="Polar residues" evidence="1">
    <location>
        <begin position="61"/>
        <end position="74"/>
    </location>
</feature>
<dbReference type="Proteomes" id="UP000681722">
    <property type="component" value="Unassembled WGS sequence"/>
</dbReference>
<dbReference type="Proteomes" id="UP000682733">
    <property type="component" value="Unassembled WGS sequence"/>
</dbReference>
<dbReference type="Proteomes" id="UP000677228">
    <property type="component" value="Unassembled WGS sequence"/>
</dbReference>
<protein>
    <submittedName>
        <fullName evidence="2">Uncharacterized protein</fullName>
    </submittedName>
</protein>
<dbReference type="EMBL" id="CAJNOK010006607">
    <property type="protein sequence ID" value="CAF1008818.1"/>
    <property type="molecule type" value="Genomic_DNA"/>
</dbReference>
<dbReference type="EMBL" id="CAJOBC010000184">
    <property type="protein sequence ID" value="CAF3551057.1"/>
    <property type="molecule type" value="Genomic_DNA"/>
</dbReference>
<dbReference type="Proteomes" id="UP000663829">
    <property type="component" value="Unassembled WGS sequence"/>
</dbReference>
<comment type="caution">
    <text evidence="2">The sequence shown here is derived from an EMBL/GenBank/DDBJ whole genome shotgun (WGS) entry which is preliminary data.</text>
</comment>
<keyword evidence="6" id="KW-1185">Reference proteome</keyword>
<name>A0A813QMU3_9BILA</name>
<accession>A0A813QMU3</accession>
<evidence type="ECO:0000313" key="5">
    <source>
        <dbReference type="EMBL" id="CAF3777773.1"/>
    </source>
</evidence>
<feature type="compositionally biased region" description="Basic and acidic residues" evidence="1">
    <location>
        <begin position="77"/>
        <end position="96"/>
    </location>
</feature>
<evidence type="ECO:0000313" key="3">
    <source>
        <dbReference type="EMBL" id="CAF1008818.1"/>
    </source>
</evidence>
<feature type="region of interest" description="Disordered" evidence="1">
    <location>
        <begin position="59"/>
        <end position="150"/>
    </location>
</feature>
<evidence type="ECO:0000313" key="2">
    <source>
        <dbReference type="EMBL" id="CAF0769120.1"/>
    </source>
</evidence>
<dbReference type="EMBL" id="CAJOBA010006617">
    <property type="protein sequence ID" value="CAF3777773.1"/>
    <property type="molecule type" value="Genomic_DNA"/>
</dbReference>
<evidence type="ECO:0000313" key="6">
    <source>
        <dbReference type="Proteomes" id="UP000663829"/>
    </source>
</evidence>
<evidence type="ECO:0000313" key="4">
    <source>
        <dbReference type="EMBL" id="CAF3551057.1"/>
    </source>
</evidence>